<dbReference type="RefSeq" id="WP_247639240.1">
    <property type="nucleotide sequence ID" value="NZ_JAHXCZ010000001.1"/>
</dbReference>
<keyword evidence="5 8" id="KW-0378">Hydrolase</keyword>
<evidence type="ECO:0000256" key="10">
    <source>
        <dbReference type="SAM" id="MobiDB-lite"/>
    </source>
</evidence>
<dbReference type="SMART" id="SM00357">
    <property type="entry name" value="CSP"/>
    <property type="match status" value="1"/>
</dbReference>
<dbReference type="GO" id="GO:0008859">
    <property type="term" value="F:exoribonuclease II activity"/>
    <property type="evidence" value="ECO:0007669"/>
    <property type="project" value="UniProtKB-UniRule"/>
</dbReference>
<evidence type="ECO:0000256" key="9">
    <source>
        <dbReference type="SAM" id="Coils"/>
    </source>
</evidence>
<organism evidence="12 13">
    <name type="scientific">Chromohalobacter moromii</name>
    <dbReference type="NCBI Taxonomy" id="2860329"/>
    <lineage>
        <taxon>Bacteria</taxon>
        <taxon>Pseudomonadati</taxon>
        <taxon>Pseudomonadota</taxon>
        <taxon>Gammaproteobacteria</taxon>
        <taxon>Oceanospirillales</taxon>
        <taxon>Halomonadaceae</taxon>
        <taxon>Chromohalobacter</taxon>
    </lineage>
</organism>
<dbReference type="Pfam" id="PF00773">
    <property type="entry name" value="RNB"/>
    <property type="match status" value="1"/>
</dbReference>
<keyword evidence="13" id="KW-1185">Reference proteome</keyword>
<evidence type="ECO:0000313" key="12">
    <source>
        <dbReference type="EMBL" id="MCT8504463.1"/>
    </source>
</evidence>
<comment type="similarity">
    <text evidence="8">Belongs to the RNR ribonuclease family. RNase R subfamily.</text>
</comment>
<dbReference type="PANTHER" id="PTHR23355:SF9">
    <property type="entry name" value="DIS3-LIKE EXONUCLEASE 2"/>
    <property type="match status" value="1"/>
</dbReference>
<evidence type="ECO:0000256" key="4">
    <source>
        <dbReference type="ARBA" id="ARBA00022722"/>
    </source>
</evidence>
<dbReference type="InterPro" id="IPR003029">
    <property type="entry name" value="S1_domain"/>
</dbReference>
<feature type="compositionally biased region" description="Gly residues" evidence="10">
    <location>
        <begin position="794"/>
        <end position="804"/>
    </location>
</feature>
<evidence type="ECO:0000256" key="5">
    <source>
        <dbReference type="ARBA" id="ARBA00022801"/>
    </source>
</evidence>
<evidence type="ECO:0000256" key="2">
    <source>
        <dbReference type="ARBA" id="ARBA00004496"/>
    </source>
</evidence>
<evidence type="ECO:0000256" key="1">
    <source>
        <dbReference type="ARBA" id="ARBA00001849"/>
    </source>
</evidence>
<keyword evidence="9" id="KW-0175">Coiled coil</keyword>
<proteinExistence type="inferred from homology"/>
<dbReference type="CDD" id="cd04471">
    <property type="entry name" value="S1_RNase_R"/>
    <property type="match status" value="1"/>
</dbReference>
<feature type="domain" description="S1 motif" evidence="11">
    <location>
        <begin position="663"/>
        <end position="744"/>
    </location>
</feature>
<dbReference type="Gene3D" id="2.40.50.140">
    <property type="entry name" value="Nucleic acid-binding proteins"/>
    <property type="match status" value="2"/>
</dbReference>
<comment type="caution">
    <text evidence="12">The sequence shown here is derived from an EMBL/GenBank/DDBJ whole genome shotgun (WGS) entry which is preliminary data.</text>
</comment>
<dbReference type="Pfam" id="PF00575">
    <property type="entry name" value="S1"/>
    <property type="match status" value="1"/>
</dbReference>
<comment type="catalytic activity">
    <reaction evidence="1 8">
        <text>Exonucleolytic cleavage in the 3'- to 5'-direction to yield nucleoside 5'-phosphates.</text>
        <dbReference type="EC" id="3.1.13.1"/>
    </reaction>
</comment>
<name>A0A9X3B4P0_9GAMM</name>
<dbReference type="InterPro" id="IPR011129">
    <property type="entry name" value="CSD"/>
</dbReference>
<dbReference type="GO" id="GO:0006402">
    <property type="term" value="P:mRNA catabolic process"/>
    <property type="evidence" value="ECO:0007669"/>
    <property type="project" value="TreeGrafter"/>
</dbReference>
<dbReference type="InterPro" id="IPR004476">
    <property type="entry name" value="RNase_II/RNase_R"/>
</dbReference>
<dbReference type="GO" id="GO:0005829">
    <property type="term" value="C:cytosol"/>
    <property type="evidence" value="ECO:0007669"/>
    <property type="project" value="UniProtKB-ARBA"/>
</dbReference>
<evidence type="ECO:0000256" key="6">
    <source>
        <dbReference type="ARBA" id="ARBA00022839"/>
    </source>
</evidence>
<dbReference type="PROSITE" id="PS01175">
    <property type="entry name" value="RIBONUCLEASE_II"/>
    <property type="match status" value="1"/>
</dbReference>
<dbReference type="Pfam" id="PF17876">
    <property type="entry name" value="CSD2"/>
    <property type="match status" value="1"/>
</dbReference>
<dbReference type="EC" id="3.1.13.1" evidence="8"/>
<comment type="function">
    <text evidence="8">3'-5' exoribonuclease that releases 5'-nucleoside monophosphates and is involved in maturation of structured RNAs.</text>
</comment>
<dbReference type="SMART" id="SM00955">
    <property type="entry name" value="RNB"/>
    <property type="match status" value="1"/>
</dbReference>
<protein>
    <recommendedName>
        <fullName evidence="8">Ribonuclease R</fullName>
        <shortName evidence="8">RNase R</shortName>
        <ecNumber evidence="8">3.1.13.1</ecNumber>
    </recommendedName>
</protein>
<keyword evidence="6 8" id="KW-0269">Exonuclease</keyword>
<dbReference type="InterPro" id="IPR040476">
    <property type="entry name" value="CSD2"/>
</dbReference>
<sequence>MNHWKLSDDPHAEREASKYDNPVPSREYLFARLEEYGKPITPEDLSRMLAVDDEERLEGVRRRLAAMEREGQILRNRRGAFALIDKLDLIKGRVQGHRDGMGFLIREDGKKPDLVMPPRQMRRVFDGDQVLVRVSGRDRRGRDEATIVEVIARNTQSLVGIYRQNTAEFGVLIPEKSRIAQEVIIPHSASGGARDGQIVSARITQQPATRVQPVGEVTEVLGERMDPGMEIDIAIRSYEIPAEFPPEVHAQIADMSASVDEADKQNRIDLRDVPLVTIDDESAKDFDDAVCAWKTKSGSWKLLVAIADVSHYVRPGSALDQEAITRGTSVYFPGQVVPMLPELLSNGLCSLNPEVDRLALVCEMNISPNGAISRYRFYEAVFQSHARLTYNKVAGILDDEGPEGDALREQYRDLVPSLKNLKSLYTILREAREARGAIDFETTETAIVFNDERKIEKIVPRSRNDAHKIIEECMLAANVATARFLDKHDLPALYRIHEKPSPERLDKLRLFLNELGLSLGGGDDPTPQDYRDLAETIKGRPDADVIQTVMLRSMSRAVYSPQNDGHFGLAYPAYAHFTSPIRRYPDLLVHRAIRSVIRGPRQTNTVLRAEGAPVEPPSKWAPYSFEQMLELGEHCSMTERRADDATRDVEDWLKCEFMSDKLGEIFEGTIASVTQFGIFVRLDDVYVEGLVHVTSLPSDYYHYEAEKHRLKGERSGMSYRLGDGVTVQVARVDLDDRKIDFELADEKPRPQNPARRKKSATDSASARGKQGAGQAGNAGKKERDGKPRRRSRGGKGGANKGDKR</sequence>
<evidence type="ECO:0000256" key="8">
    <source>
        <dbReference type="HAMAP-Rule" id="MF_01895"/>
    </source>
</evidence>
<reference evidence="12" key="2">
    <citation type="journal article" date="2022" name="Syst. Appl. Microbiol.">
        <title>Chromohalobacter moromii sp. nov., a moderately halophilic bacterium isolated from lupine-based moromi fermentation.</title>
        <authorList>
            <person name="Lulf R.H."/>
            <person name="Hilgarth M."/>
            <person name="Ehrmann M.A."/>
        </authorList>
    </citation>
    <scope>NUCLEOTIDE SEQUENCE</scope>
    <source>
        <strain evidence="12">TMW 2.2304</strain>
    </source>
</reference>
<dbReference type="AlphaFoldDB" id="A0A9X3B4P0"/>
<dbReference type="NCBIfam" id="TIGR00358">
    <property type="entry name" value="3_prime_RNase"/>
    <property type="match status" value="1"/>
</dbReference>
<dbReference type="GO" id="GO:0003723">
    <property type="term" value="F:RNA binding"/>
    <property type="evidence" value="ECO:0007669"/>
    <property type="project" value="UniProtKB-UniRule"/>
</dbReference>
<feature type="region of interest" description="Disordered" evidence="10">
    <location>
        <begin position="1"/>
        <end position="20"/>
    </location>
</feature>
<dbReference type="InterPro" id="IPR022966">
    <property type="entry name" value="RNase_II/R_CS"/>
</dbReference>
<dbReference type="PROSITE" id="PS50126">
    <property type="entry name" value="S1"/>
    <property type="match status" value="1"/>
</dbReference>
<evidence type="ECO:0000259" key="11">
    <source>
        <dbReference type="PROSITE" id="PS50126"/>
    </source>
</evidence>
<gene>
    <name evidence="8 12" type="primary">rnr</name>
    <name evidence="12" type="ORF">KZO87_03610</name>
</gene>
<keyword evidence="7 8" id="KW-0694">RNA-binding</keyword>
<keyword evidence="4 8" id="KW-0540">Nuclease</keyword>
<reference evidence="12" key="1">
    <citation type="submission" date="2021-07" db="EMBL/GenBank/DDBJ databases">
        <authorList>
            <person name="Luelf R.H."/>
        </authorList>
    </citation>
    <scope>NUCLEOTIDE SEQUENCE</scope>
    <source>
        <strain evidence="12">TMW 2.2304</strain>
    </source>
</reference>
<dbReference type="NCBIfam" id="TIGR02063">
    <property type="entry name" value="RNase_R"/>
    <property type="match status" value="1"/>
</dbReference>
<evidence type="ECO:0000313" key="13">
    <source>
        <dbReference type="Proteomes" id="UP001145353"/>
    </source>
</evidence>
<keyword evidence="3 8" id="KW-0963">Cytoplasm</keyword>
<evidence type="ECO:0000256" key="3">
    <source>
        <dbReference type="ARBA" id="ARBA00022490"/>
    </source>
</evidence>
<dbReference type="SUPFAM" id="SSF50249">
    <property type="entry name" value="Nucleic acid-binding proteins"/>
    <property type="match status" value="4"/>
</dbReference>
<dbReference type="PANTHER" id="PTHR23355">
    <property type="entry name" value="RIBONUCLEASE"/>
    <property type="match status" value="1"/>
</dbReference>
<evidence type="ECO:0000256" key="7">
    <source>
        <dbReference type="ARBA" id="ARBA00022884"/>
    </source>
</evidence>
<feature type="compositionally biased region" description="Basic and acidic residues" evidence="10">
    <location>
        <begin position="1"/>
        <end position="18"/>
    </location>
</feature>
<dbReference type="Pfam" id="PF08206">
    <property type="entry name" value="OB_RNB"/>
    <property type="match status" value="1"/>
</dbReference>
<dbReference type="InterPro" id="IPR001900">
    <property type="entry name" value="RNase_II/R"/>
</dbReference>
<feature type="coiled-coil region" evidence="9">
    <location>
        <begin position="50"/>
        <end position="77"/>
    </location>
</feature>
<dbReference type="InterPro" id="IPR012340">
    <property type="entry name" value="NA-bd_OB-fold"/>
</dbReference>
<feature type="region of interest" description="Disordered" evidence="10">
    <location>
        <begin position="742"/>
        <end position="804"/>
    </location>
</feature>
<dbReference type="HAMAP" id="MF_01895">
    <property type="entry name" value="RNase_R"/>
    <property type="match status" value="1"/>
</dbReference>
<dbReference type="SMART" id="SM00316">
    <property type="entry name" value="S1"/>
    <property type="match status" value="1"/>
</dbReference>
<dbReference type="InterPro" id="IPR050180">
    <property type="entry name" value="RNR_Ribonuclease"/>
</dbReference>
<dbReference type="InterPro" id="IPR011805">
    <property type="entry name" value="RNase_R"/>
</dbReference>
<dbReference type="Proteomes" id="UP001145353">
    <property type="component" value="Unassembled WGS sequence"/>
</dbReference>
<dbReference type="InterPro" id="IPR013223">
    <property type="entry name" value="RNase_B_OB_dom"/>
</dbReference>
<accession>A0A9X3B4P0</accession>
<dbReference type="EMBL" id="JAHXDE010000001">
    <property type="protein sequence ID" value="MCT8504463.1"/>
    <property type="molecule type" value="Genomic_DNA"/>
</dbReference>
<comment type="subcellular location">
    <subcellularLocation>
        <location evidence="2 8">Cytoplasm</location>
    </subcellularLocation>
</comment>